<organism evidence="1 2">
    <name type="scientific">Brevibacterium sediminis</name>
    <dbReference type="NCBI Taxonomy" id="1857024"/>
    <lineage>
        <taxon>Bacteria</taxon>
        <taxon>Bacillati</taxon>
        <taxon>Actinomycetota</taxon>
        <taxon>Actinomycetes</taxon>
        <taxon>Micrococcales</taxon>
        <taxon>Brevibacteriaceae</taxon>
        <taxon>Brevibacterium</taxon>
    </lineage>
</organism>
<evidence type="ECO:0000313" key="1">
    <source>
        <dbReference type="EMBL" id="TNM56907.1"/>
    </source>
</evidence>
<dbReference type="RefSeq" id="WP_139467703.1">
    <property type="nucleotide sequence ID" value="NZ_VDMQ01000002.1"/>
</dbReference>
<sequence length="113" mass="12954">MTWNFRITARGRFADLNDEQRRRLRAAQSEHDMFAARFTPEGTFLYTPELVFFQHRFLIDVDESDPDDAEVLAKLRGEELAATDLDRRGFAGAVTEVSAVCVEDIKTRSGRRS</sequence>
<proteinExistence type="predicted"/>
<accession>A0A5C4X4L9</accession>
<dbReference type="AlphaFoldDB" id="A0A5C4X4L9"/>
<reference evidence="1 2" key="1">
    <citation type="submission" date="2019-06" db="EMBL/GenBank/DDBJ databases">
        <authorList>
            <person name="Mardanova A.M."/>
            <person name="Pudova D.S."/>
            <person name="Shagimardanova E.I."/>
            <person name="Gogoleva N.E."/>
            <person name="Lutfullin M.T."/>
            <person name="Hadieva G.F."/>
            <person name="Sharipova M.R."/>
        </authorList>
    </citation>
    <scope>NUCLEOTIDE SEQUENCE [LARGE SCALE GENOMIC DNA]</scope>
    <source>
        <strain evidence="1 2">MG-1</strain>
    </source>
</reference>
<dbReference type="EMBL" id="VDMQ01000002">
    <property type="protein sequence ID" value="TNM56907.1"/>
    <property type="molecule type" value="Genomic_DNA"/>
</dbReference>
<gene>
    <name evidence="1" type="ORF">FHQ09_04895</name>
</gene>
<dbReference type="Proteomes" id="UP000314223">
    <property type="component" value="Unassembled WGS sequence"/>
</dbReference>
<comment type="caution">
    <text evidence="1">The sequence shown here is derived from an EMBL/GenBank/DDBJ whole genome shotgun (WGS) entry which is preliminary data.</text>
</comment>
<name>A0A5C4X4L9_9MICO</name>
<dbReference type="Pfam" id="PF19707">
    <property type="entry name" value="DUF6204"/>
    <property type="match status" value="1"/>
</dbReference>
<dbReference type="InterPro" id="IPR045778">
    <property type="entry name" value="DUF6204"/>
</dbReference>
<evidence type="ECO:0000313" key="2">
    <source>
        <dbReference type="Proteomes" id="UP000314223"/>
    </source>
</evidence>
<protein>
    <submittedName>
        <fullName evidence="1">Uncharacterized protein</fullName>
    </submittedName>
</protein>